<feature type="domain" description="Alanine racemase N-terminal" evidence="5">
    <location>
        <begin position="31"/>
        <end position="227"/>
    </location>
</feature>
<accession>A0A5Q2Q875</accession>
<dbReference type="PANTHER" id="PTHR10146:SF14">
    <property type="entry name" value="PYRIDOXAL PHOSPHATE HOMEOSTASIS PROTEIN"/>
    <property type="match status" value="1"/>
</dbReference>
<proteinExistence type="inferred from homology"/>
<dbReference type="PIRSF" id="PIRSF004848">
    <property type="entry name" value="YBL036c_PLPDEIII"/>
    <property type="match status" value="1"/>
</dbReference>
<evidence type="ECO:0000256" key="2">
    <source>
        <dbReference type="HAMAP-Rule" id="MF_02087"/>
    </source>
</evidence>
<dbReference type="InterPro" id="IPR011078">
    <property type="entry name" value="PyrdxlP_homeostasis"/>
</dbReference>
<keyword evidence="7" id="KW-1185">Reference proteome</keyword>
<protein>
    <recommendedName>
        <fullName evidence="2">Pyridoxal phosphate homeostasis protein</fullName>
        <shortName evidence="2">PLP homeostasis protein</shortName>
    </recommendedName>
</protein>
<dbReference type="PANTHER" id="PTHR10146">
    <property type="entry name" value="PROLINE SYNTHETASE CO-TRANSCRIBED BACTERIAL HOMOLOG PROTEIN"/>
    <property type="match status" value="1"/>
</dbReference>
<evidence type="ECO:0000313" key="7">
    <source>
        <dbReference type="Proteomes" id="UP000388235"/>
    </source>
</evidence>
<dbReference type="Proteomes" id="UP000388235">
    <property type="component" value="Chromosome"/>
</dbReference>
<reference evidence="6 7" key="1">
    <citation type="submission" date="2019-11" db="EMBL/GenBank/DDBJ databases">
        <authorList>
            <person name="Khan S.A."/>
            <person name="Jeon C.O."/>
            <person name="Chun B.H."/>
        </authorList>
    </citation>
    <scope>NUCLEOTIDE SEQUENCE [LARGE SCALE GENOMIC DNA]</scope>
    <source>
        <strain evidence="6 7">IMCC 1097</strain>
    </source>
</reference>
<dbReference type="HAMAP" id="MF_02087">
    <property type="entry name" value="PLP_homeostasis"/>
    <property type="match status" value="1"/>
</dbReference>
<feature type="modified residue" description="N6-(pyridoxal phosphate)lysine" evidence="2 3">
    <location>
        <position position="39"/>
    </location>
</feature>
<evidence type="ECO:0000256" key="1">
    <source>
        <dbReference type="ARBA" id="ARBA00022898"/>
    </source>
</evidence>
<evidence type="ECO:0000313" key="6">
    <source>
        <dbReference type="EMBL" id="QGG79233.1"/>
    </source>
</evidence>
<evidence type="ECO:0000259" key="5">
    <source>
        <dbReference type="Pfam" id="PF01168"/>
    </source>
</evidence>
<gene>
    <name evidence="6" type="ORF">GH975_01115</name>
</gene>
<dbReference type="EMBL" id="CP045871">
    <property type="protein sequence ID" value="QGG79233.1"/>
    <property type="molecule type" value="Genomic_DNA"/>
</dbReference>
<comment type="cofactor">
    <cofactor evidence="3">
        <name>pyridoxal 5'-phosphate</name>
        <dbReference type="ChEBI" id="CHEBI:597326"/>
    </cofactor>
</comment>
<dbReference type="InterPro" id="IPR001608">
    <property type="entry name" value="Ala_racemase_N"/>
</dbReference>
<dbReference type="NCBIfam" id="TIGR00044">
    <property type="entry name" value="YggS family pyridoxal phosphate-dependent enzyme"/>
    <property type="match status" value="1"/>
</dbReference>
<dbReference type="OrthoDB" id="9804072at2"/>
<comment type="similarity">
    <text evidence="2 4">Belongs to the pyridoxal phosphate-binding protein YggS/PROSC family.</text>
</comment>
<sequence length="232" mass="25287">MNPTDTDQHRLEQVQSQLADALSAAGRDPDSCSLIVVSKTQSAARLAPLVQGQALALGENYLSEALEKIETLGPGCQWHYIGAIQSNKTADIAAHFDWVHTLDRAKIAQRLNDQRPAQMAPLKVLIQVNIDDEPQKAGCRIDQLADLADTIAAYPRLQLKGLMSIPKPNPQDPARAHQRLAQCLHDLQDRHFGMTELSMGMSGDMREAVAAGATQVRIGTAIFGPRPTKETL</sequence>
<evidence type="ECO:0000256" key="4">
    <source>
        <dbReference type="RuleBase" id="RU004514"/>
    </source>
</evidence>
<dbReference type="Pfam" id="PF01168">
    <property type="entry name" value="Ala_racemase_N"/>
    <property type="match status" value="1"/>
</dbReference>
<dbReference type="KEGG" id="llp:GH975_01115"/>
<organism evidence="6 7">
    <name type="scientific">Litorivicinus lipolyticus</name>
    <dbReference type="NCBI Taxonomy" id="418701"/>
    <lineage>
        <taxon>Bacteria</taxon>
        <taxon>Pseudomonadati</taxon>
        <taxon>Pseudomonadota</taxon>
        <taxon>Gammaproteobacteria</taxon>
        <taxon>Oceanospirillales</taxon>
        <taxon>Litorivicinaceae</taxon>
        <taxon>Litorivicinus</taxon>
    </lineage>
</organism>
<dbReference type="InterPro" id="IPR029066">
    <property type="entry name" value="PLP-binding_barrel"/>
</dbReference>
<name>A0A5Q2Q875_9GAMM</name>
<dbReference type="Gene3D" id="3.20.20.10">
    <property type="entry name" value="Alanine racemase"/>
    <property type="match status" value="1"/>
</dbReference>
<evidence type="ECO:0000256" key="3">
    <source>
        <dbReference type="PIRSR" id="PIRSR004848-1"/>
    </source>
</evidence>
<keyword evidence="1 2" id="KW-0663">Pyridoxal phosphate</keyword>
<comment type="function">
    <text evidence="2">Pyridoxal 5'-phosphate (PLP)-binding protein, which is involved in PLP homeostasis.</text>
</comment>
<dbReference type="SUPFAM" id="SSF51419">
    <property type="entry name" value="PLP-binding barrel"/>
    <property type="match status" value="1"/>
</dbReference>
<dbReference type="AlphaFoldDB" id="A0A5Q2Q875"/>
<dbReference type="RefSeq" id="WP_153712737.1">
    <property type="nucleotide sequence ID" value="NZ_CP045871.1"/>
</dbReference>
<dbReference type="GO" id="GO:0030170">
    <property type="term" value="F:pyridoxal phosphate binding"/>
    <property type="evidence" value="ECO:0007669"/>
    <property type="project" value="UniProtKB-UniRule"/>
</dbReference>